<feature type="compositionally biased region" description="Gly residues" evidence="1">
    <location>
        <begin position="14"/>
        <end position="28"/>
    </location>
</feature>
<dbReference type="Proteomes" id="UP001362999">
    <property type="component" value="Unassembled WGS sequence"/>
</dbReference>
<proteinExistence type="predicted"/>
<evidence type="ECO:0000256" key="1">
    <source>
        <dbReference type="SAM" id="MobiDB-lite"/>
    </source>
</evidence>
<comment type="caution">
    <text evidence="2">The sequence shown here is derived from an EMBL/GenBank/DDBJ whole genome shotgun (WGS) entry which is preliminary data.</text>
</comment>
<dbReference type="EMBL" id="JAWWNJ010000031">
    <property type="protein sequence ID" value="KAK7026610.1"/>
    <property type="molecule type" value="Genomic_DNA"/>
</dbReference>
<evidence type="ECO:0000313" key="2">
    <source>
        <dbReference type="EMBL" id="KAK7026610.1"/>
    </source>
</evidence>
<evidence type="ECO:0000313" key="3">
    <source>
        <dbReference type="Proteomes" id="UP001362999"/>
    </source>
</evidence>
<keyword evidence="3" id="KW-1185">Reference proteome</keyword>
<sequence length="294" mass="31801">MSSSTRDAMAVTGLGSGLGSGLRGGSGDGDADSSDSGRPGSTSLGRTTESHPGPTLALVLRGRLAAEVKVVRLERRMGSAVAEESFFLTGITGDEHQWVLIVEGEAKKNQVVGYSAASAKTGQKDNQGVGHTVRGQHAASASSPIFCLSVVLSPSSHLPSTPPNETTPSSDLPLKSYSWRMRDPLKDAFIEKEEDLKDAFIEQEEDLEEADLKQGNSHNFFQLPWDETLEPQNGDVKYDEMFDAGVVGLYLDVVSTMHEVEELTELDEFETWLVFRVQAAHAKGESCWICEPEV</sequence>
<name>A0AAW0BKH9_9AGAR</name>
<feature type="region of interest" description="Disordered" evidence="1">
    <location>
        <begin position="1"/>
        <end position="55"/>
    </location>
</feature>
<gene>
    <name evidence="2" type="ORF">R3P38DRAFT_2777475</name>
</gene>
<protein>
    <submittedName>
        <fullName evidence="2">Uncharacterized protein</fullName>
    </submittedName>
</protein>
<dbReference type="AlphaFoldDB" id="A0AAW0BKH9"/>
<organism evidence="2 3">
    <name type="scientific">Favolaschia claudopus</name>
    <dbReference type="NCBI Taxonomy" id="2862362"/>
    <lineage>
        <taxon>Eukaryota</taxon>
        <taxon>Fungi</taxon>
        <taxon>Dikarya</taxon>
        <taxon>Basidiomycota</taxon>
        <taxon>Agaricomycotina</taxon>
        <taxon>Agaricomycetes</taxon>
        <taxon>Agaricomycetidae</taxon>
        <taxon>Agaricales</taxon>
        <taxon>Marasmiineae</taxon>
        <taxon>Mycenaceae</taxon>
        <taxon>Favolaschia</taxon>
    </lineage>
</organism>
<accession>A0AAW0BKH9</accession>
<reference evidence="2 3" key="1">
    <citation type="journal article" date="2024" name="J Genomics">
        <title>Draft genome sequencing and assembly of Favolaschia claudopus CIRM-BRFM 2984 isolated from oak limbs.</title>
        <authorList>
            <person name="Navarro D."/>
            <person name="Drula E."/>
            <person name="Chaduli D."/>
            <person name="Cazenave R."/>
            <person name="Ahrendt S."/>
            <person name="Wang J."/>
            <person name="Lipzen A."/>
            <person name="Daum C."/>
            <person name="Barry K."/>
            <person name="Grigoriev I.V."/>
            <person name="Favel A."/>
            <person name="Rosso M.N."/>
            <person name="Martin F."/>
        </authorList>
    </citation>
    <scope>NUCLEOTIDE SEQUENCE [LARGE SCALE GENOMIC DNA]</scope>
    <source>
        <strain evidence="2 3">CIRM-BRFM 2984</strain>
    </source>
</reference>